<evidence type="ECO:0000256" key="8">
    <source>
        <dbReference type="ARBA" id="ARBA00022729"/>
    </source>
</evidence>
<keyword evidence="6" id="KW-0645">Protease</keyword>
<dbReference type="AlphaFoldDB" id="A0A7H8N5A3"/>
<accession>A0A7H8N5A3</accession>
<dbReference type="PRINTS" id="PR00931">
    <property type="entry name" value="MICOLLPTASE"/>
</dbReference>
<dbReference type="EC" id="3.4.24.3" evidence="4"/>
<feature type="compositionally biased region" description="Basic and acidic residues" evidence="14">
    <location>
        <begin position="68"/>
        <end position="80"/>
    </location>
</feature>
<dbReference type="Pfam" id="PF08453">
    <property type="entry name" value="Peptidase_M9_N"/>
    <property type="match status" value="1"/>
</dbReference>
<evidence type="ECO:0000313" key="17">
    <source>
        <dbReference type="EMBL" id="QKW49561.1"/>
    </source>
</evidence>
<evidence type="ECO:0000256" key="13">
    <source>
        <dbReference type="PIRSR" id="PIRSR602169-1"/>
    </source>
</evidence>
<dbReference type="EMBL" id="CP054929">
    <property type="protein sequence ID" value="QKW49561.1"/>
    <property type="molecule type" value="Genomic_DNA"/>
</dbReference>
<name>A0A7H8N5A3_9ACTN</name>
<comment type="catalytic activity">
    <reaction evidence="1">
        <text>Digestion of native collagen in the triple helical region at Xaa-|-Gly bonds. With synthetic peptides, a preference is shown for Gly at P3 and P1', Pro and Ala at P2 and P2', and hydroxyproline, Ala or Arg at P3'.</text>
        <dbReference type="EC" id="3.4.24.3"/>
    </reaction>
</comment>
<dbReference type="PANTHER" id="PTHR13062">
    <property type="entry name" value="COLLAGENASE"/>
    <property type="match status" value="1"/>
</dbReference>
<keyword evidence="5" id="KW-0964">Secreted</keyword>
<comment type="cofactor">
    <cofactor evidence="2">
        <name>Zn(2+)</name>
        <dbReference type="ChEBI" id="CHEBI:29105"/>
    </cofactor>
</comment>
<evidence type="ECO:0000256" key="7">
    <source>
        <dbReference type="ARBA" id="ARBA00022723"/>
    </source>
</evidence>
<dbReference type="GO" id="GO:0008270">
    <property type="term" value="F:zinc ion binding"/>
    <property type="evidence" value="ECO:0007669"/>
    <property type="project" value="InterPro"/>
</dbReference>
<feature type="active site" evidence="13">
    <location>
        <position position="526"/>
    </location>
</feature>
<evidence type="ECO:0000313" key="18">
    <source>
        <dbReference type="Proteomes" id="UP000509303"/>
    </source>
</evidence>
<dbReference type="RefSeq" id="WP_176161295.1">
    <property type="nucleotide sequence ID" value="NZ_CP054929.1"/>
</dbReference>
<reference evidence="17 18" key="1">
    <citation type="submission" date="2020-06" db="EMBL/GenBank/DDBJ databases">
        <title>Genome mining for natural products.</title>
        <authorList>
            <person name="Zhang B."/>
            <person name="Shi J."/>
            <person name="Ge H."/>
        </authorList>
    </citation>
    <scope>NUCLEOTIDE SEQUENCE [LARGE SCALE GENOMIC DNA]</scope>
    <source>
        <strain evidence="17 18">NA00687</strain>
    </source>
</reference>
<sequence>MRRTPVRRRTGPLAALALSLCLGGGLLAAPSQAAPAAAPPTPSAAPTTAQGPDGAGPLGPAPSAARPVEAEHVRDARTPLDQRPPLSADRDALRRDYDAPATPDMLSPEQRRPSTRGRARAACDVGDFTGSTGAALVEKVRGAAPDCVNTLFNLTGADARGAFREEQMVTVADALRAGSADYPGDGSTGMPQIVLFLRAGYFVHWYNPDDVGEYGPALRSAIQGGLDAFFDSAHAGDVTDANGETLAEAVTLIDSAEENARYLPVVKRLLEGYDASYDDSWWMLNAVNNVYTVLFRGHQVPEFVSAVEEDPSILRTLSDFAAQHLDLLGGEQSYLTSNAGRELGHFLQHATLRPEVTSLARGLLQRSEITGRTAPLWVGVAEMTAAYDGANCATYGTCDLPERLTDAALPVRHACGPSIDIRAQEINAEQLAATCASLTGQDAFFHDIARDSGPVADDHNETIEVTAFDSSTDYQTYAGAIFGIDTNNGGMYLEGDPSVEGNKPRFIAYEAEWLRPDFAIWNLNHEYTHYLDGRFNMHGDFAAGVSTPTVWWIEGFAEYVSYSYRDLPYEEAAAEAGKHTYPLSTLFDTTYENADTTRVYRWGYLAVRYLLERHRDDVDTVLGHYRAGDWQAARQHLTRTIGGDYDADWDAWLTECAAGGCARTA</sequence>
<evidence type="ECO:0000256" key="1">
    <source>
        <dbReference type="ARBA" id="ARBA00000424"/>
    </source>
</evidence>
<keyword evidence="18" id="KW-1185">Reference proteome</keyword>
<organism evidence="17 18">
    <name type="scientific">Streptomyces buecherae</name>
    <dbReference type="NCBI Taxonomy" id="2763006"/>
    <lineage>
        <taxon>Bacteria</taxon>
        <taxon>Bacillati</taxon>
        <taxon>Actinomycetota</taxon>
        <taxon>Actinomycetes</taxon>
        <taxon>Kitasatosporales</taxon>
        <taxon>Streptomycetaceae</taxon>
        <taxon>Streptomyces</taxon>
    </lineage>
</organism>
<comment type="subcellular location">
    <subcellularLocation>
        <location evidence="3">Secreted</location>
    </subcellularLocation>
</comment>
<evidence type="ECO:0000256" key="15">
    <source>
        <dbReference type="SAM" id="SignalP"/>
    </source>
</evidence>
<evidence type="ECO:0000256" key="10">
    <source>
        <dbReference type="ARBA" id="ARBA00022833"/>
    </source>
</evidence>
<evidence type="ECO:0000256" key="14">
    <source>
        <dbReference type="SAM" id="MobiDB-lite"/>
    </source>
</evidence>
<evidence type="ECO:0000256" key="4">
    <source>
        <dbReference type="ARBA" id="ARBA00012653"/>
    </source>
</evidence>
<evidence type="ECO:0000256" key="3">
    <source>
        <dbReference type="ARBA" id="ARBA00004613"/>
    </source>
</evidence>
<evidence type="ECO:0000256" key="12">
    <source>
        <dbReference type="ARBA" id="ARBA00023145"/>
    </source>
</evidence>
<dbReference type="PANTHER" id="PTHR13062:SF9">
    <property type="entry name" value="MICROBIAL COLLAGENASE"/>
    <property type="match status" value="1"/>
</dbReference>
<evidence type="ECO:0000256" key="2">
    <source>
        <dbReference type="ARBA" id="ARBA00001947"/>
    </source>
</evidence>
<keyword evidence="12" id="KW-0865">Zymogen</keyword>
<protein>
    <recommendedName>
        <fullName evidence="4">microbial collagenase</fullName>
        <ecNumber evidence="4">3.4.24.3</ecNumber>
    </recommendedName>
</protein>
<dbReference type="Proteomes" id="UP000509303">
    <property type="component" value="Chromosome"/>
</dbReference>
<dbReference type="GO" id="GO:0005576">
    <property type="term" value="C:extracellular region"/>
    <property type="evidence" value="ECO:0007669"/>
    <property type="project" value="UniProtKB-SubCell"/>
</dbReference>
<keyword evidence="8 15" id="KW-0732">Signal</keyword>
<feature type="chain" id="PRO_5029008492" description="microbial collagenase" evidence="15">
    <location>
        <begin position="34"/>
        <end position="665"/>
    </location>
</feature>
<evidence type="ECO:0000256" key="11">
    <source>
        <dbReference type="ARBA" id="ARBA00023049"/>
    </source>
</evidence>
<proteinExistence type="predicted"/>
<dbReference type="GO" id="GO:0006508">
    <property type="term" value="P:proteolysis"/>
    <property type="evidence" value="ECO:0007669"/>
    <property type="project" value="UniProtKB-KW"/>
</dbReference>
<evidence type="ECO:0000259" key="16">
    <source>
        <dbReference type="Pfam" id="PF08453"/>
    </source>
</evidence>
<evidence type="ECO:0000256" key="9">
    <source>
        <dbReference type="ARBA" id="ARBA00022801"/>
    </source>
</evidence>
<dbReference type="Gene3D" id="1.10.390.20">
    <property type="match status" value="1"/>
</dbReference>
<dbReference type="Gene3D" id="3.40.30.160">
    <property type="entry name" value="Collagenase ColT, N-terminal domain"/>
    <property type="match status" value="1"/>
</dbReference>
<feature type="domain" description="Peptidase M9 collagenase N-terminal" evidence="16">
    <location>
        <begin position="123"/>
        <end position="304"/>
    </location>
</feature>
<dbReference type="GO" id="GO:0004222">
    <property type="term" value="F:metalloendopeptidase activity"/>
    <property type="evidence" value="ECO:0007669"/>
    <property type="project" value="InterPro"/>
</dbReference>
<gene>
    <name evidence="17" type="ORF">HUT08_08320</name>
</gene>
<feature type="region of interest" description="Disordered" evidence="14">
    <location>
        <begin position="30"/>
        <end position="118"/>
    </location>
</feature>
<keyword evidence="10" id="KW-0862">Zinc</keyword>
<keyword evidence="9" id="KW-0378">Hydrolase</keyword>
<dbReference type="Pfam" id="PF01752">
    <property type="entry name" value="Peptidase_M9"/>
    <property type="match status" value="1"/>
</dbReference>
<dbReference type="InterPro" id="IPR002169">
    <property type="entry name" value="Peptidase_M9A/M9B"/>
</dbReference>
<feature type="compositionally biased region" description="Basic and acidic residues" evidence="14">
    <location>
        <begin position="88"/>
        <end position="98"/>
    </location>
</feature>
<feature type="signal peptide" evidence="15">
    <location>
        <begin position="1"/>
        <end position="33"/>
    </location>
</feature>
<evidence type="ECO:0000256" key="6">
    <source>
        <dbReference type="ARBA" id="ARBA00022670"/>
    </source>
</evidence>
<keyword evidence="7" id="KW-0479">Metal-binding</keyword>
<evidence type="ECO:0000256" key="5">
    <source>
        <dbReference type="ARBA" id="ARBA00022525"/>
    </source>
</evidence>
<keyword evidence="11" id="KW-0482">Metalloprotease</keyword>
<dbReference type="InterPro" id="IPR013661">
    <property type="entry name" value="Peptidase_M9_N_dom"/>
</dbReference>